<organism evidence="12 13">
    <name type="scientific">Pollutimonas subterranea</name>
    <dbReference type="NCBI Taxonomy" id="2045210"/>
    <lineage>
        <taxon>Bacteria</taxon>
        <taxon>Pseudomonadati</taxon>
        <taxon>Pseudomonadota</taxon>
        <taxon>Betaproteobacteria</taxon>
        <taxon>Burkholderiales</taxon>
        <taxon>Alcaligenaceae</taxon>
        <taxon>Pollutimonas</taxon>
    </lineage>
</organism>
<dbReference type="Pfam" id="PF00664">
    <property type="entry name" value="ABC_membrane"/>
    <property type="match status" value="1"/>
</dbReference>
<evidence type="ECO:0000256" key="2">
    <source>
        <dbReference type="ARBA" id="ARBA00022448"/>
    </source>
</evidence>
<dbReference type="OrthoDB" id="8554730at2"/>
<keyword evidence="8 9" id="KW-0472">Membrane</keyword>
<evidence type="ECO:0000256" key="6">
    <source>
        <dbReference type="ARBA" id="ARBA00022840"/>
    </source>
</evidence>
<evidence type="ECO:0000256" key="3">
    <source>
        <dbReference type="ARBA" id="ARBA00022475"/>
    </source>
</evidence>
<evidence type="ECO:0000256" key="8">
    <source>
        <dbReference type="ARBA" id="ARBA00023136"/>
    </source>
</evidence>
<dbReference type="SMART" id="SM00382">
    <property type="entry name" value="AAA"/>
    <property type="match status" value="1"/>
</dbReference>
<dbReference type="FunFam" id="3.40.50.300:FF:000186">
    <property type="entry name" value="ATP-binding cassette sub-family B member 7, mitochondrial"/>
    <property type="match status" value="1"/>
</dbReference>
<dbReference type="RefSeq" id="WP_102074401.1">
    <property type="nucleotide sequence ID" value="NZ_PDNW01000010.1"/>
</dbReference>
<keyword evidence="2" id="KW-0813">Transport</keyword>
<dbReference type="SUPFAM" id="SSF90123">
    <property type="entry name" value="ABC transporter transmembrane region"/>
    <property type="match status" value="1"/>
</dbReference>
<evidence type="ECO:0000259" key="11">
    <source>
        <dbReference type="PROSITE" id="PS50929"/>
    </source>
</evidence>
<gene>
    <name evidence="12" type="ORF">CR159_13080</name>
</gene>
<feature type="transmembrane region" description="Helical" evidence="9">
    <location>
        <begin position="292"/>
        <end position="313"/>
    </location>
</feature>
<dbReference type="InterPro" id="IPR003593">
    <property type="entry name" value="AAA+_ATPase"/>
</dbReference>
<dbReference type="PANTHER" id="PTHR24221">
    <property type="entry name" value="ATP-BINDING CASSETTE SUB-FAMILY B"/>
    <property type="match status" value="1"/>
</dbReference>
<dbReference type="CDD" id="cd18582">
    <property type="entry name" value="ABC_6TM_ATM1_ABCB7"/>
    <property type="match status" value="1"/>
</dbReference>
<accession>A0A2N4U3C4</accession>
<proteinExistence type="predicted"/>
<name>A0A2N4U3C4_9BURK</name>
<dbReference type="AlphaFoldDB" id="A0A2N4U3C4"/>
<reference evidence="12 13" key="1">
    <citation type="submission" date="2017-10" db="EMBL/GenBank/DDBJ databases">
        <title>Two draft genome sequences of Pusillimonas sp. strains isolated from a nitrate- and radionuclide-contaminated groundwater in Russia.</title>
        <authorList>
            <person name="Grouzdev D.S."/>
            <person name="Tourova T.P."/>
            <person name="Goeva M.A."/>
            <person name="Babich T.L."/>
            <person name="Sokolova D.S."/>
            <person name="Abdullin R."/>
            <person name="Poltaraus A.B."/>
            <person name="Toshchakov S.V."/>
            <person name="Nazina T.N."/>
        </authorList>
    </citation>
    <scope>NUCLEOTIDE SEQUENCE [LARGE SCALE GENOMIC DNA]</scope>
    <source>
        <strain evidence="12 13">JR1/69-3-13</strain>
    </source>
</reference>
<keyword evidence="3" id="KW-1003">Cell membrane</keyword>
<dbReference type="EMBL" id="PDNW01000010">
    <property type="protein sequence ID" value="PLC49528.1"/>
    <property type="molecule type" value="Genomic_DNA"/>
</dbReference>
<feature type="domain" description="ABC transmembrane type-1" evidence="11">
    <location>
        <begin position="34"/>
        <end position="318"/>
    </location>
</feature>
<evidence type="ECO:0000313" key="13">
    <source>
        <dbReference type="Proteomes" id="UP000234190"/>
    </source>
</evidence>
<keyword evidence="4 9" id="KW-0812">Transmembrane</keyword>
<dbReference type="Gene3D" id="1.20.1560.10">
    <property type="entry name" value="ABC transporter type 1, transmembrane domain"/>
    <property type="match status" value="1"/>
</dbReference>
<feature type="transmembrane region" description="Helical" evidence="9">
    <location>
        <begin position="175"/>
        <end position="194"/>
    </location>
</feature>
<dbReference type="GO" id="GO:0005524">
    <property type="term" value="F:ATP binding"/>
    <property type="evidence" value="ECO:0007669"/>
    <property type="project" value="UniProtKB-KW"/>
</dbReference>
<dbReference type="Proteomes" id="UP000234190">
    <property type="component" value="Unassembled WGS sequence"/>
</dbReference>
<dbReference type="GO" id="GO:0016887">
    <property type="term" value="F:ATP hydrolysis activity"/>
    <property type="evidence" value="ECO:0007669"/>
    <property type="project" value="InterPro"/>
</dbReference>
<sequence>MRIHHQGPAPGGRDDIKTIKSLLPYVWQFKRRVAAALACLIAAKVASVILPLFLKDIVDKLSLPGTLLVLPVAALLGYGFARLASSVFGELRDALFARVTQGSIRRIAAQLFKHLFALSLRFHMQRQTGGLSRDIERGTKGIGFLLNFMVFNILPTLLEIGMVTAILLWRYDWRFAVVTLGTIAAYIAFTLLVTEKRMVYRRSMNDLDSKANSKAIDALINYETVKYFGNEGYELDRYDTNLGKWVDSAVKNQVSLNFLNMGQGVIITTGITLLLWLSAEGVVNNTMSVGDVVLVSAYLTQLYAPLNFLGFVYREIKHALADMERMFGLMEQGEEVADRADARPLQTSQAAIRFNNVDFGYESNRQILFDVSFSIPAGKTLAVVGSSGAGKSTLSRLLFRFYDVHSGSITINDTDVRDLTQASLRQHIGIVPQDTVLFNDSILYNIAYGKPDASEQEIVQAAKAASIHDFVMSLPDGYQTQVGERGLKLSGGEKQRVAIARTILKNPPILILDEATSALDTRTERVIQDELRLVARDRTTLIIAHRLSTIVDADEIIVMDHGRVLERGSHRGLIQQDGRYAQMWALQQSGQDPDPPSDGGDAI</sequence>
<feature type="transmembrane region" description="Helical" evidence="9">
    <location>
        <begin position="258"/>
        <end position="277"/>
    </location>
</feature>
<feature type="transmembrane region" description="Helical" evidence="9">
    <location>
        <begin position="144"/>
        <end position="169"/>
    </location>
</feature>
<dbReference type="InterPro" id="IPR003439">
    <property type="entry name" value="ABC_transporter-like_ATP-bd"/>
</dbReference>
<dbReference type="SUPFAM" id="SSF52540">
    <property type="entry name" value="P-loop containing nucleoside triphosphate hydrolases"/>
    <property type="match status" value="1"/>
</dbReference>
<feature type="domain" description="ABC transporter" evidence="10">
    <location>
        <begin position="352"/>
        <end position="586"/>
    </location>
</feature>
<keyword evidence="5" id="KW-0547">Nucleotide-binding</keyword>
<dbReference type="InterPro" id="IPR011527">
    <property type="entry name" value="ABC1_TM_dom"/>
</dbReference>
<evidence type="ECO:0000256" key="1">
    <source>
        <dbReference type="ARBA" id="ARBA00004651"/>
    </source>
</evidence>
<feature type="transmembrane region" description="Helical" evidence="9">
    <location>
        <begin position="66"/>
        <end position="84"/>
    </location>
</feature>
<keyword evidence="13" id="KW-1185">Reference proteome</keyword>
<dbReference type="InterPro" id="IPR017871">
    <property type="entry name" value="ABC_transporter-like_CS"/>
</dbReference>
<dbReference type="PROSITE" id="PS50893">
    <property type="entry name" value="ABC_TRANSPORTER_2"/>
    <property type="match status" value="1"/>
</dbReference>
<dbReference type="Gene3D" id="3.40.50.300">
    <property type="entry name" value="P-loop containing nucleotide triphosphate hydrolases"/>
    <property type="match status" value="1"/>
</dbReference>
<evidence type="ECO:0000256" key="5">
    <source>
        <dbReference type="ARBA" id="ARBA00022741"/>
    </source>
</evidence>
<dbReference type="InterPro" id="IPR039421">
    <property type="entry name" value="Type_1_exporter"/>
</dbReference>
<dbReference type="PROSITE" id="PS50929">
    <property type="entry name" value="ABC_TM1F"/>
    <property type="match status" value="1"/>
</dbReference>
<feature type="transmembrane region" description="Helical" evidence="9">
    <location>
        <begin position="33"/>
        <end position="54"/>
    </location>
</feature>
<evidence type="ECO:0000256" key="7">
    <source>
        <dbReference type="ARBA" id="ARBA00022989"/>
    </source>
</evidence>
<keyword evidence="7 9" id="KW-1133">Transmembrane helix</keyword>
<dbReference type="GO" id="GO:0140359">
    <property type="term" value="F:ABC-type transporter activity"/>
    <property type="evidence" value="ECO:0007669"/>
    <property type="project" value="InterPro"/>
</dbReference>
<dbReference type="PANTHER" id="PTHR24221:SF402">
    <property type="entry name" value="IRON-SULFUR CLUSTERS TRANSPORTER ABCB7, MITOCHONDRIAL"/>
    <property type="match status" value="1"/>
</dbReference>
<dbReference type="GO" id="GO:0006879">
    <property type="term" value="P:intracellular iron ion homeostasis"/>
    <property type="evidence" value="ECO:0007669"/>
    <property type="project" value="TreeGrafter"/>
</dbReference>
<dbReference type="GO" id="GO:0005886">
    <property type="term" value="C:plasma membrane"/>
    <property type="evidence" value="ECO:0007669"/>
    <property type="project" value="UniProtKB-SubCell"/>
</dbReference>
<evidence type="ECO:0000313" key="12">
    <source>
        <dbReference type="EMBL" id="PLC49528.1"/>
    </source>
</evidence>
<dbReference type="InterPro" id="IPR027417">
    <property type="entry name" value="P-loop_NTPase"/>
</dbReference>
<dbReference type="CDD" id="cd03253">
    <property type="entry name" value="ABCC_ATM1_transporter"/>
    <property type="match status" value="1"/>
</dbReference>
<comment type="subcellular location">
    <subcellularLocation>
        <location evidence="1">Cell membrane</location>
        <topology evidence="1">Multi-pass membrane protein</topology>
    </subcellularLocation>
</comment>
<evidence type="ECO:0000259" key="10">
    <source>
        <dbReference type="PROSITE" id="PS50893"/>
    </source>
</evidence>
<dbReference type="Pfam" id="PF00005">
    <property type="entry name" value="ABC_tran"/>
    <property type="match status" value="1"/>
</dbReference>
<dbReference type="PROSITE" id="PS00211">
    <property type="entry name" value="ABC_TRANSPORTER_1"/>
    <property type="match status" value="1"/>
</dbReference>
<evidence type="ECO:0000256" key="4">
    <source>
        <dbReference type="ARBA" id="ARBA00022692"/>
    </source>
</evidence>
<protein>
    <submittedName>
        <fullName evidence="12">Metal ABC transporter permease</fullName>
    </submittedName>
</protein>
<evidence type="ECO:0000256" key="9">
    <source>
        <dbReference type="SAM" id="Phobius"/>
    </source>
</evidence>
<keyword evidence="6" id="KW-0067">ATP-binding</keyword>
<dbReference type="InterPro" id="IPR036640">
    <property type="entry name" value="ABC1_TM_sf"/>
</dbReference>
<comment type="caution">
    <text evidence="12">The sequence shown here is derived from an EMBL/GenBank/DDBJ whole genome shotgun (WGS) entry which is preliminary data.</text>
</comment>